<feature type="transmembrane region" description="Helical" evidence="10">
    <location>
        <begin position="291"/>
        <end position="311"/>
    </location>
</feature>
<dbReference type="Gene3D" id="1.20.1560.10">
    <property type="entry name" value="ABC transporter type 1, transmembrane domain"/>
    <property type="match status" value="1"/>
</dbReference>
<dbReference type="Pfam" id="PF00664">
    <property type="entry name" value="ABC_membrane"/>
    <property type="match status" value="1"/>
</dbReference>
<dbReference type="InterPro" id="IPR003593">
    <property type="entry name" value="AAA+_ATPase"/>
</dbReference>
<dbReference type="PROSITE" id="PS50893">
    <property type="entry name" value="ABC_TRANSPORTER_2"/>
    <property type="match status" value="1"/>
</dbReference>
<dbReference type="PROSITE" id="PS00211">
    <property type="entry name" value="ABC_TRANSPORTER_1"/>
    <property type="match status" value="1"/>
</dbReference>
<comment type="caution">
    <text evidence="13">The sequence shown here is derived from an EMBL/GenBank/DDBJ whole genome shotgun (WGS) entry which is preliminary data.</text>
</comment>
<dbReference type="Proteomes" id="UP000320806">
    <property type="component" value="Unassembled WGS sequence"/>
</dbReference>
<dbReference type="SUPFAM" id="SSF52540">
    <property type="entry name" value="P-loop containing nucleoside triphosphate hydrolases"/>
    <property type="match status" value="1"/>
</dbReference>
<dbReference type="InterPro" id="IPR017871">
    <property type="entry name" value="ABC_transporter-like_CS"/>
</dbReference>
<sequence>MTGNWQVMQSLTKDSSVKGNKLKKGTTKRVLSYATPYKRRIAVFLVLVVLDALLVIATPLILKEIIDKGVVPQDKELIVWLAVAAAVVAVLDAALGIVQRWLSAGLGEGLIYDLRREVFGHVLRQPIAFFTRAQTGALVTRLNSDVIGAQQAFTSVMSNVVSNAVSLVVIIIAMALLSWQLTLGALVLVPFFLIPTRIMGRRLAGLTRSQMVENADLGARMTERFNVAGALLVKLFGRPATEDEEYAERAAKVRDIGVSIAVQRAILLIGLTLLASLATAMVYGIGGVMAVEGALTIGTLLALAALLGRLYTPLTALSNVRVDVMTALVSFERVFEILDLKPLVEEAENPRELPSGALEVELQDVTFAYPTSDKVSLESLEMRSADKGGGSAVLQDISLYAKAGEVVALVGPSGAGKTTITGLVARLYDPTSGTVRVGGEDLRDVSFESLRDRVGVVTQEAHMFHDSIRGNLLYAKPDATDAQLQDALRAANVWGLIERLPHGLETVVGDRGHRLSGGEKQRLAIARLLLKAPSVVILDEATAHLDSESEVLVQRALDNALAGRTAVVIAHRLSTVRNADQILVIDSGRVVQRGKHQELLAAGGLYADLYRTQFSDDTARVDQA</sequence>
<feature type="transmembrane region" description="Helical" evidence="10">
    <location>
        <begin position="77"/>
        <end position="98"/>
    </location>
</feature>
<dbReference type="Pfam" id="PF00005">
    <property type="entry name" value="ABC_tran"/>
    <property type="match status" value="1"/>
</dbReference>
<dbReference type="GO" id="GO:0016887">
    <property type="term" value="F:ATP hydrolysis activity"/>
    <property type="evidence" value="ECO:0007669"/>
    <property type="project" value="InterPro"/>
</dbReference>
<feature type="transmembrane region" description="Helical" evidence="10">
    <location>
        <begin position="41"/>
        <end position="65"/>
    </location>
</feature>
<dbReference type="SUPFAM" id="SSF90123">
    <property type="entry name" value="ABC transporter transmembrane region"/>
    <property type="match status" value="1"/>
</dbReference>
<keyword evidence="3" id="KW-1003">Cell membrane</keyword>
<dbReference type="InterPro" id="IPR036640">
    <property type="entry name" value="ABC1_TM_sf"/>
</dbReference>
<feature type="transmembrane region" description="Helical" evidence="10">
    <location>
        <begin position="164"/>
        <end position="193"/>
    </location>
</feature>
<reference evidence="13 14" key="1">
    <citation type="submission" date="2019-06" db="EMBL/GenBank/DDBJ databases">
        <title>Sequencing the genomes of 1000 actinobacteria strains.</title>
        <authorList>
            <person name="Klenk H.-P."/>
        </authorList>
    </citation>
    <scope>NUCLEOTIDE SEQUENCE [LARGE SCALE GENOMIC DNA]</scope>
    <source>
        <strain evidence="13 14">DSM 19828</strain>
    </source>
</reference>
<evidence type="ECO:0000256" key="3">
    <source>
        <dbReference type="ARBA" id="ARBA00022475"/>
    </source>
</evidence>
<dbReference type="InterPro" id="IPR039421">
    <property type="entry name" value="Type_1_exporter"/>
</dbReference>
<dbReference type="InterPro" id="IPR011527">
    <property type="entry name" value="ABC1_TM_dom"/>
</dbReference>
<keyword evidence="2" id="KW-0813">Transport</keyword>
<dbReference type="FunFam" id="3.40.50.300:FF:000299">
    <property type="entry name" value="ABC transporter ATP-binding protein/permease"/>
    <property type="match status" value="1"/>
</dbReference>
<feature type="domain" description="ABC transmembrane type-1" evidence="12">
    <location>
        <begin position="42"/>
        <end position="326"/>
    </location>
</feature>
<evidence type="ECO:0000313" key="13">
    <source>
        <dbReference type="EMBL" id="TQJ14890.1"/>
    </source>
</evidence>
<evidence type="ECO:0000256" key="9">
    <source>
        <dbReference type="ARBA" id="ARBA00061644"/>
    </source>
</evidence>
<accession>A0A542EHS9</accession>
<evidence type="ECO:0000256" key="6">
    <source>
        <dbReference type="ARBA" id="ARBA00022840"/>
    </source>
</evidence>
<name>A0A542EHS9_9MICO</name>
<dbReference type="AlphaFoldDB" id="A0A542EHS9"/>
<dbReference type="PROSITE" id="PS50929">
    <property type="entry name" value="ABC_TM1F"/>
    <property type="match status" value="1"/>
</dbReference>
<dbReference type="InterPro" id="IPR027417">
    <property type="entry name" value="P-loop_NTPase"/>
</dbReference>
<dbReference type="EMBL" id="VFMO01000001">
    <property type="protein sequence ID" value="TQJ14890.1"/>
    <property type="molecule type" value="Genomic_DNA"/>
</dbReference>
<gene>
    <name evidence="13" type="ORF">FB459_2406</name>
</gene>
<dbReference type="GO" id="GO:0015421">
    <property type="term" value="F:ABC-type oligopeptide transporter activity"/>
    <property type="evidence" value="ECO:0007669"/>
    <property type="project" value="TreeGrafter"/>
</dbReference>
<evidence type="ECO:0000256" key="5">
    <source>
        <dbReference type="ARBA" id="ARBA00022741"/>
    </source>
</evidence>
<evidence type="ECO:0000313" key="14">
    <source>
        <dbReference type="Proteomes" id="UP000320806"/>
    </source>
</evidence>
<proteinExistence type="inferred from homology"/>
<dbReference type="PANTHER" id="PTHR43394">
    <property type="entry name" value="ATP-DEPENDENT PERMEASE MDL1, MITOCHONDRIAL"/>
    <property type="match status" value="1"/>
</dbReference>
<keyword evidence="14" id="KW-1185">Reference proteome</keyword>
<dbReference type="Gene3D" id="3.40.50.300">
    <property type="entry name" value="P-loop containing nucleotide triphosphate hydrolases"/>
    <property type="match status" value="1"/>
</dbReference>
<organism evidence="13 14">
    <name type="scientific">Yimella lutea</name>
    <dbReference type="NCBI Taxonomy" id="587872"/>
    <lineage>
        <taxon>Bacteria</taxon>
        <taxon>Bacillati</taxon>
        <taxon>Actinomycetota</taxon>
        <taxon>Actinomycetes</taxon>
        <taxon>Micrococcales</taxon>
        <taxon>Dermacoccaceae</taxon>
        <taxon>Yimella</taxon>
    </lineage>
</organism>
<dbReference type="InterPro" id="IPR003439">
    <property type="entry name" value="ABC_transporter-like_ATP-bd"/>
</dbReference>
<evidence type="ECO:0000256" key="8">
    <source>
        <dbReference type="ARBA" id="ARBA00023136"/>
    </source>
</evidence>
<keyword evidence="5" id="KW-0547">Nucleotide-binding</keyword>
<keyword evidence="4 10" id="KW-0812">Transmembrane</keyword>
<feature type="transmembrane region" description="Helical" evidence="10">
    <location>
        <begin position="265"/>
        <end position="285"/>
    </location>
</feature>
<evidence type="ECO:0000256" key="4">
    <source>
        <dbReference type="ARBA" id="ARBA00022692"/>
    </source>
</evidence>
<evidence type="ECO:0000256" key="2">
    <source>
        <dbReference type="ARBA" id="ARBA00022448"/>
    </source>
</evidence>
<dbReference type="GO" id="GO:0005886">
    <property type="term" value="C:plasma membrane"/>
    <property type="evidence" value="ECO:0007669"/>
    <property type="project" value="UniProtKB-SubCell"/>
</dbReference>
<keyword evidence="7 10" id="KW-1133">Transmembrane helix</keyword>
<dbReference type="PANTHER" id="PTHR43394:SF1">
    <property type="entry name" value="ATP-BINDING CASSETTE SUB-FAMILY B MEMBER 10, MITOCHONDRIAL"/>
    <property type="match status" value="1"/>
</dbReference>
<evidence type="ECO:0000256" key="7">
    <source>
        <dbReference type="ARBA" id="ARBA00022989"/>
    </source>
</evidence>
<feature type="domain" description="ABC transporter" evidence="11">
    <location>
        <begin position="360"/>
        <end position="612"/>
    </location>
</feature>
<evidence type="ECO:0000259" key="11">
    <source>
        <dbReference type="PROSITE" id="PS50893"/>
    </source>
</evidence>
<keyword evidence="6 13" id="KW-0067">ATP-binding</keyword>
<dbReference type="SMART" id="SM00382">
    <property type="entry name" value="AAA"/>
    <property type="match status" value="1"/>
</dbReference>
<evidence type="ECO:0000259" key="12">
    <source>
        <dbReference type="PROSITE" id="PS50929"/>
    </source>
</evidence>
<protein>
    <submittedName>
        <fullName evidence="13">ATP-binding cassette subfamily B protein</fullName>
    </submittedName>
</protein>
<evidence type="ECO:0000256" key="10">
    <source>
        <dbReference type="SAM" id="Phobius"/>
    </source>
</evidence>
<evidence type="ECO:0000256" key="1">
    <source>
        <dbReference type="ARBA" id="ARBA00004651"/>
    </source>
</evidence>
<dbReference type="CDD" id="cd18550">
    <property type="entry name" value="ABC_6TM_exporter_like"/>
    <property type="match status" value="1"/>
</dbReference>
<keyword evidence="8 10" id="KW-0472">Membrane</keyword>
<comment type="subcellular location">
    <subcellularLocation>
        <location evidence="1">Cell membrane</location>
        <topology evidence="1">Multi-pass membrane protein</topology>
    </subcellularLocation>
</comment>
<comment type="similarity">
    <text evidence="9">Belongs to the ABC transporter superfamily. Lipid exporter (TC 3.A.1.106) family.</text>
</comment>
<dbReference type="GO" id="GO:0005524">
    <property type="term" value="F:ATP binding"/>
    <property type="evidence" value="ECO:0007669"/>
    <property type="project" value="UniProtKB-KW"/>
</dbReference>